<protein>
    <submittedName>
        <fullName evidence="2">Uncharacterized protein</fullName>
    </submittedName>
</protein>
<feature type="transmembrane region" description="Helical" evidence="1">
    <location>
        <begin position="6"/>
        <end position="27"/>
    </location>
</feature>
<keyword evidence="1" id="KW-1133">Transmembrane helix</keyword>
<dbReference type="Proteomes" id="UP001257659">
    <property type="component" value="Unassembled WGS sequence"/>
</dbReference>
<dbReference type="RefSeq" id="WP_309728083.1">
    <property type="nucleotide sequence ID" value="NZ_JAVDQA010000004.1"/>
</dbReference>
<keyword evidence="3" id="KW-1185">Reference proteome</keyword>
<feature type="transmembrane region" description="Helical" evidence="1">
    <location>
        <begin position="39"/>
        <end position="56"/>
    </location>
</feature>
<evidence type="ECO:0000313" key="3">
    <source>
        <dbReference type="Proteomes" id="UP001257659"/>
    </source>
</evidence>
<reference evidence="2 3" key="1">
    <citation type="submission" date="2023-07" db="EMBL/GenBank/DDBJ databases">
        <title>Genomic Encyclopedia of Type Strains, Phase IV (KMG-IV): sequencing the most valuable type-strain genomes for metagenomic binning, comparative biology and taxonomic classification.</title>
        <authorList>
            <person name="Goeker M."/>
        </authorList>
    </citation>
    <scope>NUCLEOTIDE SEQUENCE [LARGE SCALE GENOMIC DNA]</scope>
    <source>
        <strain evidence="2 3">DSM 102814</strain>
    </source>
</reference>
<organism evidence="2 3">
    <name type="scientific">Mesonia maritima</name>
    <dbReference type="NCBI Taxonomy" id="1793873"/>
    <lineage>
        <taxon>Bacteria</taxon>
        <taxon>Pseudomonadati</taxon>
        <taxon>Bacteroidota</taxon>
        <taxon>Flavobacteriia</taxon>
        <taxon>Flavobacteriales</taxon>
        <taxon>Flavobacteriaceae</taxon>
        <taxon>Mesonia</taxon>
    </lineage>
</organism>
<keyword evidence="1" id="KW-0812">Transmembrane</keyword>
<dbReference type="EMBL" id="JAVDQA010000004">
    <property type="protein sequence ID" value="MDR6301064.1"/>
    <property type="molecule type" value="Genomic_DNA"/>
</dbReference>
<gene>
    <name evidence="2" type="ORF">GGR31_001711</name>
</gene>
<comment type="caution">
    <text evidence="2">The sequence shown here is derived from an EMBL/GenBank/DDBJ whole genome shotgun (WGS) entry which is preliminary data.</text>
</comment>
<name>A0ABU1K624_9FLAO</name>
<proteinExistence type="predicted"/>
<accession>A0ABU1K624</accession>
<evidence type="ECO:0000313" key="2">
    <source>
        <dbReference type="EMBL" id="MDR6301064.1"/>
    </source>
</evidence>
<keyword evidence="1" id="KW-0472">Membrane</keyword>
<sequence length="159" mass="18343">MMIYLIWSLFNLLLFGYFIYLFFGFIAKGRKVFHKKFKAFGVLILSVGILQIITSVQEKENNPPLISQEIDNTKYGSSIQQVNLENNLNFKIGAYLNFKNDSLISASSTLTGFVTGYSWKIKNLDVNREDYTLKGILSWEILGYDVYQQSKTFHGRILN</sequence>
<evidence type="ECO:0000256" key="1">
    <source>
        <dbReference type="SAM" id="Phobius"/>
    </source>
</evidence>